<evidence type="ECO:0000313" key="2">
    <source>
        <dbReference type="Proteomes" id="UP000260823"/>
    </source>
</evidence>
<dbReference type="RefSeq" id="WP_117384030.1">
    <property type="nucleotide sequence ID" value="NZ_QWDE01000003.1"/>
</dbReference>
<proteinExistence type="predicted"/>
<gene>
    <name evidence="1" type="ORF">DYU05_15350</name>
</gene>
<keyword evidence="2" id="KW-1185">Reference proteome</keyword>
<comment type="caution">
    <text evidence="1">The sequence shown here is derived from an EMBL/GenBank/DDBJ whole genome shotgun (WGS) entry which is preliminary data.</text>
</comment>
<evidence type="ECO:0008006" key="3">
    <source>
        <dbReference type="Google" id="ProtNLM"/>
    </source>
</evidence>
<dbReference type="Proteomes" id="UP000260823">
    <property type="component" value="Unassembled WGS sequence"/>
</dbReference>
<name>A0A3E2NLW6_9SPHI</name>
<organism evidence="1 2">
    <name type="scientific">Mucilaginibacter terrenus</name>
    <dbReference type="NCBI Taxonomy" id="2482727"/>
    <lineage>
        <taxon>Bacteria</taxon>
        <taxon>Pseudomonadati</taxon>
        <taxon>Bacteroidota</taxon>
        <taxon>Sphingobacteriia</taxon>
        <taxon>Sphingobacteriales</taxon>
        <taxon>Sphingobacteriaceae</taxon>
        <taxon>Mucilaginibacter</taxon>
    </lineage>
</organism>
<dbReference type="OrthoDB" id="796975at2"/>
<dbReference type="AlphaFoldDB" id="A0A3E2NLW6"/>
<accession>A0A3E2NLW6</accession>
<sequence length="163" mass="18227">MKTLLTIFNNLQLSYTALFKFMVSNVWKMIVWTFCIYLAPTYELIGLTVFLLCADLITGIWKSLKTGVPVTAAKIGLSVEKMIAYTFGVVCTYAVQHGITNDAIKVMLFYSGIVSLKELKSIIENIEIITGTSIWGVLSKQIGNLMPGKKLDKEDKETKDETK</sequence>
<dbReference type="EMBL" id="QWDE01000003">
    <property type="protein sequence ID" value="RFZ82004.1"/>
    <property type="molecule type" value="Genomic_DNA"/>
</dbReference>
<protein>
    <recommendedName>
        <fullName evidence="3">Holin</fullName>
    </recommendedName>
</protein>
<reference evidence="1 2" key="1">
    <citation type="submission" date="2018-08" db="EMBL/GenBank/DDBJ databases">
        <title>Mucilaginibacter terrae sp. nov., isolated from manganese diggings.</title>
        <authorList>
            <person name="Huang Y."/>
            <person name="Zhou Z."/>
        </authorList>
    </citation>
    <scope>NUCLEOTIDE SEQUENCE [LARGE SCALE GENOMIC DNA]</scope>
    <source>
        <strain evidence="1 2">ZH6</strain>
    </source>
</reference>
<evidence type="ECO:0000313" key="1">
    <source>
        <dbReference type="EMBL" id="RFZ82004.1"/>
    </source>
</evidence>